<evidence type="ECO:0000313" key="8">
    <source>
        <dbReference type="Proteomes" id="UP000823388"/>
    </source>
</evidence>
<evidence type="ECO:0000256" key="1">
    <source>
        <dbReference type="ARBA" id="ARBA00000500"/>
    </source>
</evidence>
<protein>
    <recommendedName>
        <fullName evidence="6">Trehalose 6-phosphate phosphatase</fullName>
        <ecNumber evidence="6">3.1.3.12</ecNumber>
    </recommendedName>
</protein>
<dbReference type="CDD" id="cd01627">
    <property type="entry name" value="HAD_TPP"/>
    <property type="match status" value="1"/>
</dbReference>
<proteinExistence type="inferred from homology"/>
<dbReference type="EMBL" id="CM029043">
    <property type="protein sequence ID" value="KAG2610748.1"/>
    <property type="molecule type" value="Genomic_DNA"/>
</dbReference>
<dbReference type="SUPFAM" id="SSF56784">
    <property type="entry name" value="HAD-like"/>
    <property type="match status" value="1"/>
</dbReference>
<keyword evidence="5 6" id="KW-0378">Hydrolase</keyword>
<dbReference type="InterPro" id="IPR006379">
    <property type="entry name" value="HAD-SF_hydro_IIB"/>
</dbReference>
<dbReference type="AlphaFoldDB" id="A0A8T0TM36"/>
<dbReference type="InterPro" id="IPR036412">
    <property type="entry name" value="HAD-like_sf"/>
</dbReference>
<sequence>MSNQDVVLPDMGIAAAAPAAALPGPGRALFACRGAAGALSSLRRGAYGGLGLPGGAGGEPFLGARTCCTSRVVETIRASSPTRSPAVDECDAWTRKHPSALGSFDEVAAAAEGKRIVMFMDYDGTLSPIVTDPDMAFMTAEMREAVRGVAEHFPTAIVTGRRVEKVCSFVGLSELYYAGSHGMDIKGPSSKKDDHQMVLLQPAREFLPVIDKAFRALEESTRATPGARVEHNKFCLSVHFRCVAEKSWSPLAEQIKAVLRDFPELKLTEGRKVLEIRPAILWDKGRAVEFLLKSLGFDDRSDVLPVYIGDDRTDEDAFKVLKKRGQGLGILVSKCPKETDASYSLQDPTEVMEFLVRLVEWKRLRSPLPAVRPRAQQQKK</sequence>
<dbReference type="PANTHER" id="PTHR43768:SF10">
    <property type="entry name" value="TREHALOSE-PHOSPHATE PHOSPHATASE 8-RELATED"/>
    <property type="match status" value="1"/>
</dbReference>
<keyword evidence="8" id="KW-1185">Reference proteome</keyword>
<evidence type="ECO:0000256" key="4">
    <source>
        <dbReference type="ARBA" id="ARBA00008770"/>
    </source>
</evidence>
<evidence type="ECO:0000256" key="6">
    <source>
        <dbReference type="RuleBase" id="RU361117"/>
    </source>
</evidence>
<dbReference type="NCBIfam" id="TIGR00685">
    <property type="entry name" value="T6PP"/>
    <property type="match status" value="1"/>
</dbReference>
<dbReference type="GO" id="GO:0005992">
    <property type="term" value="P:trehalose biosynthetic process"/>
    <property type="evidence" value="ECO:0007669"/>
    <property type="project" value="InterPro"/>
</dbReference>
<evidence type="ECO:0000256" key="3">
    <source>
        <dbReference type="ARBA" id="ARBA00005199"/>
    </source>
</evidence>
<accession>A0A8T0TM36</accession>
<dbReference type="FunFam" id="3.30.70.1020:FF:000004">
    <property type="entry name" value="Trehalose 6-phosphate phosphatase"/>
    <property type="match status" value="1"/>
</dbReference>
<reference evidence="7" key="1">
    <citation type="submission" date="2020-05" db="EMBL/GenBank/DDBJ databases">
        <title>WGS assembly of Panicum virgatum.</title>
        <authorList>
            <person name="Lovell J.T."/>
            <person name="Jenkins J."/>
            <person name="Shu S."/>
            <person name="Juenger T.E."/>
            <person name="Schmutz J."/>
        </authorList>
    </citation>
    <scope>NUCLEOTIDE SEQUENCE</scope>
    <source>
        <strain evidence="7">AP13</strain>
    </source>
</reference>
<evidence type="ECO:0000256" key="2">
    <source>
        <dbReference type="ARBA" id="ARBA00001968"/>
    </source>
</evidence>
<evidence type="ECO:0000313" key="7">
    <source>
        <dbReference type="EMBL" id="KAG2610748.1"/>
    </source>
</evidence>
<dbReference type="FunFam" id="3.40.50.1000:FF:000073">
    <property type="entry name" value="Trehalose 6-phosphate phosphatase"/>
    <property type="match status" value="1"/>
</dbReference>
<dbReference type="EC" id="3.1.3.12" evidence="6"/>
<dbReference type="Proteomes" id="UP000823388">
    <property type="component" value="Chromosome 4K"/>
</dbReference>
<dbReference type="InterPro" id="IPR044651">
    <property type="entry name" value="OTSB-like"/>
</dbReference>
<dbReference type="InterPro" id="IPR003337">
    <property type="entry name" value="Trehalose_PPase"/>
</dbReference>
<gene>
    <name evidence="7" type="ORF">PVAP13_4KG215900</name>
</gene>
<comment type="cofactor">
    <cofactor evidence="2 6">
        <name>a divalent metal cation</name>
        <dbReference type="ChEBI" id="CHEBI:60240"/>
    </cofactor>
</comment>
<dbReference type="PANTHER" id="PTHR43768">
    <property type="entry name" value="TREHALOSE 6-PHOSPHATE PHOSPHATASE"/>
    <property type="match status" value="1"/>
</dbReference>
<dbReference type="OrthoDB" id="411251at2759"/>
<dbReference type="Gene3D" id="3.40.50.1000">
    <property type="entry name" value="HAD superfamily/HAD-like"/>
    <property type="match status" value="1"/>
</dbReference>
<evidence type="ECO:0000256" key="5">
    <source>
        <dbReference type="ARBA" id="ARBA00022801"/>
    </source>
</evidence>
<comment type="pathway">
    <text evidence="3 6">Glycan biosynthesis; trehalose biosynthesis.</text>
</comment>
<comment type="caution">
    <text evidence="7">The sequence shown here is derived from an EMBL/GenBank/DDBJ whole genome shotgun (WGS) entry which is preliminary data.</text>
</comment>
<comment type="similarity">
    <text evidence="4 6">Belongs to the trehalose phosphatase family.</text>
</comment>
<dbReference type="Pfam" id="PF02358">
    <property type="entry name" value="Trehalose_PPase"/>
    <property type="match status" value="1"/>
</dbReference>
<comment type="catalytic activity">
    <reaction evidence="1 6">
        <text>alpha,alpha-trehalose 6-phosphate + H2O = alpha,alpha-trehalose + phosphate</text>
        <dbReference type="Rhea" id="RHEA:23420"/>
        <dbReference type="ChEBI" id="CHEBI:15377"/>
        <dbReference type="ChEBI" id="CHEBI:16551"/>
        <dbReference type="ChEBI" id="CHEBI:43474"/>
        <dbReference type="ChEBI" id="CHEBI:58429"/>
        <dbReference type="EC" id="3.1.3.12"/>
    </reaction>
</comment>
<dbReference type="InterPro" id="IPR023214">
    <property type="entry name" value="HAD_sf"/>
</dbReference>
<comment type="function">
    <text evidence="6">Removes the phosphate from trehalose 6-phosphate to produce free trehalose.</text>
</comment>
<dbReference type="GO" id="GO:0004805">
    <property type="term" value="F:trehalose-phosphatase activity"/>
    <property type="evidence" value="ECO:0007669"/>
    <property type="project" value="UniProtKB-EC"/>
</dbReference>
<dbReference type="Gene3D" id="3.30.70.1020">
    <property type="entry name" value="Trehalose-6-phosphate phosphatase related protein, domain 2"/>
    <property type="match status" value="1"/>
</dbReference>
<name>A0A8T0TM36_PANVG</name>
<dbReference type="NCBIfam" id="TIGR01484">
    <property type="entry name" value="HAD-SF-IIB"/>
    <property type="match status" value="1"/>
</dbReference>
<organism evidence="7 8">
    <name type="scientific">Panicum virgatum</name>
    <name type="common">Blackwell switchgrass</name>
    <dbReference type="NCBI Taxonomy" id="38727"/>
    <lineage>
        <taxon>Eukaryota</taxon>
        <taxon>Viridiplantae</taxon>
        <taxon>Streptophyta</taxon>
        <taxon>Embryophyta</taxon>
        <taxon>Tracheophyta</taxon>
        <taxon>Spermatophyta</taxon>
        <taxon>Magnoliopsida</taxon>
        <taxon>Liliopsida</taxon>
        <taxon>Poales</taxon>
        <taxon>Poaceae</taxon>
        <taxon>PACMAD clade</taxon>
        <taxon>Panicoideae</taxon>
        <taxon>Panicodae</taxon>
        <taxon>Paniceae</taxon>
        <taxon>Panicinae</taxon>
        <taxon>Panicum</taxon>
        <taxon>Panicum sect. Hiantes</taxon>
    </lineage>
</organism>